<evidence type="ECO:0000256" key="1">
    <source>
        <dbReference type="ARBA" id="ARBA00022485"/>
    </source>
</evidence>
<keyword evidence="6 14" id="KW-0378">Hydrolase</keyword>
<organism evidence="17 18">
    <name type="scientific">Paenibacillus borealis</name>
    <dbReference type="NCBI Taxonomy" id="160799"/>
    <lineage>
        <taxon>Bacteria</taxon>
        <taxon>Bacillati</taxon>
        <taxon>Bacillota</taxon>
        <taxon>Bacilli</taxon>
        <taxon>Bacillales</taxon>
        <taxon>Paenibacillaceae</taxon>
        <taxon>Paenibacillus</taxon>
    </lineage>
</organism>
<evidence type="ECO:0000256" key="12">
    <source>
        <dbReference type="ARBA" id="ARBA00023125"/>
    </source>
</evidence>
<evidence type="ECO:0000256" key="11">
    <source>
        <dbReference type="ARBA" id="ARBA00023014"/>
    </source>
</evidence>
<feature type="domain" description="PD-(D/E)XK endonuclease-like" evidence="15">
    <location>
        <begin position="819"/>
        <end position="1159"/>
    </location>
</feature>
<evidence type="ECO:0000256" key="14">
    <source>
        <dbReference type="HAMAP-Rule" id="MF_01452"/>
    </source>
</evidence>
<reference evidence="17" key="1">
    <citation type="submission" date="2014-08" db="EMBL/GenBank/DDBJ databases">
        <title>Comparative genomics of the Paenibacillus odorifer group.</title>
        <authorList>
            <person name="den Bakker H.C."/>
            <person name="Tsai Y.-C.Y.-C."/>
            <person name="Martin N."/>
            <person name="Korlach J."/>
            <person name="Wiedmann M."/>
        </authorList>
    </citation>
    <scope>NUCLEOTIDE SEQUENCE [LARGE SCALE GENOMIC DNA]</scope>
    <source>
        <strain evidence="17">DSM 13188</strain>
    </source>
</reference>
<dbReference type="GO" id="GO:0051539">
    <property type="term" value="F:4 iron, 4 sulfur cluster binding"/>
    <property type="evidence" value="ECO:0007669"/>
    <property type="project" value="UniProtKB-KW"/>
</dbReference>
<keyword evidence="12 14" id="KW-0238">DNA-binding</keyword>
<dbReference type="GO" id="GO:0003690">
    <property type="term" value="F:double-stranded DNA binding"/>
    <property type="evidence" value="ECO:0007669"/>
    <property type="project" value="UniProtKB-UniRule"/>
</dbReference>
<keyword evidence="11 14" id="KW-0411">Iron-sulfur</keyword>
<dbReference type="GO" id="GO:0046872">
    <property type="term" value="F:metal ion binding"/>
    <property type="evidence" value="ECO:0007669"/>
    <property type="project" value="UniProtKB-KW"/>
</dbReference>
<dbReference type="HAMAP" id="MF_01452">
    <property type="entry name" value="AddB_type1"/>
    <property type="match status" value="1"/>
</dbReference>
<name>A0A089LM88_PAEBO</name>
<evidence type="ECO:0000313" key="18">
    <source>
        <dbReference type="Proteomes" id="UP000029518"/>
    </source>
</evidence>
<evidence type="ECO:0000256" key="8">
    <source>
        <dbReference type="ARBA" id="ARBA00022839"/>
    </source>
</evidence>
<dbReference type="Gene3D" id="3.40.50.300">
    <property type="entry name" value="P-loop containing nucleotide triphosphate hydrolases"/>
    <property type="match status" value="4"/>
</dbReference>
<comment type="function">
    <text evidence="14">The heterodimer acts as both an ATP-dependent DNA helicase and an ATP-dependent, dual-direction single-stranded exonuclease. Recognizes the chi site generating a DNA molecule suitable for the initiation of homologous recombination. The AddB subunit has 5' -&gt; 3' nuclease activity but not helicase activity.</text>
</comment>
<dbReference type="SUPFAM" id="SSF52540">
    <property type="entry name" value="P-loop containing nucleoside triphosphate hydrolases"/>
    <property type="match status" value="1"/>
</dbReference>
<dbReference type="RefSeq" id="WP_042216821.1">
    <property type="nucleotide sequence ID" value="NZ_CP009285.1"/>
</dbReference>
<proteinExistence type="inferred from homology"/>
<dbReference type="InterPro" id="IPR038726">
    <property type="entry name" value="PDDEXK_AddAB-type"/>
</dbReference>
<dbReference type="InterPro" id="IPR027417">
    <property type="entry name" value="P-loop_NTPase"/>
</dbReference>
<dbReference type="AlphaFoldDB" id="A0A089LM88"/>
<dbReference type="InterPro" id="IPR014140">
    <property type="entry name" value="DNA_helicase_suAddB"/>
</dbReference>
<dbReference type="GO" id="GO:0004386">
    <property type="term" value="F:helicase activity"/>
    <property type="evidence" value="ECO:0007669"/>
    <property type="project" value="UniProtKB-KW"/>
</dbReference>
<dbReference type="InterPro" id="IPR049035">
    <property type="entry name" value="ADDB_N"/>
</dbReference>
<dbReference type="Gene3D" id="6.10.140.1030">
    <property type="match status" value="1"/>
</dbReference>
<comment type="cofactor">
    <cofactor evidence="14">
        <name>Mg(2+)</name>
        <dbReference type="ChEBI" id="CHEBI:18420"/>
    </cofactor>
</comment>
<dbReference type="EMBL" id="CP009285">
    <property type="protein sequence ID" value="AIQ60283.1"/>
    <property type="molecule type" value="Genomic_DNA"/>
</dbReference>
<keyword evidence="5 14" id="KW-0227">DNA damage</keyword>
<keyword evidence="13 14" id="KW-0234">DNA repair</keyword>
<dbReference type="KEGG" id="pbd:PBOR_27545"/>
<evidence type="ECO:0000256" key="10">
    <source>
        <dbReference type="ARBA" id="ARBA00023004"/>
    </source>
</evidence>
<dbReference type="GO" id="GO:0008409">
    <property type="term" value="F:5'-3' exonuclease activity"/>
    <property type="evidence" value="ECO:0007669"/>
    <property type="project" value="UniProtKB-UniRule"/>
</dbReference>
<evidence type="ECO:0000256" key="4">
    <source>
        <dbReference type="ARBA" id="ARBA00022741"/>
    </source>
</evidence>
<feature type="binding site" evidence="14">
    <location>
        <position position="1152"/>
    </location>
    <ligand>
        <name>[4Fe-4S] cluster</name>
        <dbReference type="ChEBI" id="CHEBI:49883"/>
    </ligand>
</feature>
<evidence type="ECO:0000259" key="15">
    <source>
        <dbReference type="Pfam" id="PF12705"/>
    </source>
</evidence>
<feature type="binding site" evidence="14">
    <location>
        <position position="1149"/>
    </location>
    <ligand>
        <name>[4Fe-4S] cluster</name>
        <dbReference type="ChEBI" id="CHEBI:49883"/>
    </ligand>
</feature>
<feature type="binding site" evidence="14">
    <location>
        <position position="829"/>
    </location>
    <ligand>
        <name>[4Fe-4S] cluster</name>
        <dbReference type="ChEBI" id="CHEBI:49883"/>
    </ligand>
</feature>
<keyword evidence="8 14" id="KW-0269">Exonuclease</keyword>
<evidence type="ECO:0000256" key="2">
    <source>
        <dbReference type="ARBA" id="ARBA00022722"/>
    </source>
</evidence>
<keyword evidence="18" id="KW-1185">Reference proteome</keyword>
<comment type="similarity">
    <text evidence="14">Belongs to the helicase family. AddB/RexB type 1 subfamily.</text>
</comment>
<protein>
    <recommendedName>
        <fullName evidence="14">ATP-dependent helicase/deoxyribonuclease subunit B</fullName>
        <ecNumber evidence="14">3.1.-.-</ecNumber>
    </recommendedName>
    <alternativeName>
        <fullName evidence="14">ATP-dependent helicase/nuclease subunit AddB</fullName>
    </alternativeName>
</protein>
<dbReference type="OrthoDB" id="9758506at2"/>
<dbReference type="Proteomes" id="UP000029518">
    <property type="component" value="Chromosome"/>
</dbReference>
<feature type="domain" description="ATP-dependent helicase/deoxyribonuclease subunit B N-terminal" evidence="16">
    <location>
        <begin position="5"/>
        <end position="296"/>
    </location>
</feature>
<comment type="miscellaneous">
    <text evidence="14">Despite having conserved helicase domains, this subunit does not have helicase activity.</text>
</comment>
<keyword evidence="3 14" id="KW-0479">Metal-binding</keyword>
<feature type="binding site" evidence="14">
    <location>
        <position position="1158"/>
    </location>
    <ligand>
        <name>[4Fe-4S] cluster</name>
        <dbReference type="ChEBI" id="CHEBI:49883"/>
    </ligand>
</feature>
<keyword evidence="9 14" id="KW-0067">ATP-binding</keyword>
<evidence type="ECO:0000256" key="3">
    <source>
        <dbReference type="ARBA" id="ARBA00022723"/>
    </source>
</evidence>
<dbReference type="GO" id="GO:0005524">
    <property type="term" value="F:ATP binding"/>
    <property type="evidence" value="ECO:0007669"/>
    <property type="project" value="UniProtKB-UniRule"/>
</dbReference>
<comment type="subunit">
    <text evidence="14">Heterodimer of AddA and AddB.</text>
</comment>
<comment type="cofactor">
    <cofactor evidence="14">
        <name>[4Fe-4S] cluster</name>
        <dbReference type="ChEBI" id="CHEBI:49883"/>
    </cofactor>
    <text evidence="14">Binds 1 [4Fe-4S] cluster.</text>
</comment>
<evidence type="ECO:0000313" key="17">
    <source>
        <dbReference type="EMBL" id="AIQ60283.1"/>
    </source>
</evidence>
<dbReference type="PANTHER" id="PTHR30591:SF1">
    <property type="entry name" value="RECBCD ENZYME SUBUNIT RECC"/>
    <property type="match status" value="1"/>
</dbReference>
<sequence length="1192" mass="133262">MTVNFLIGRSGSGKTTTIWETVSSRLKTEPLGAPIIILVPEQGSFGTERGLLAAGNVKGSIRAQTLSFSRLAYRVKQETGGSASLPISEEGKKMLIYKIVNRRKEELKLFGASSDRPGFVERLSSLHTELKRCCLGAGDLEEQLGRMRDALGGSPILAGKLEDLHLVFSELEQEMSQLYMDQEDRLAELAEHIQHSGYIRGAEIWVDGFHGFTNQEFIVLRELMQYASGVTIALTLDRIYQAGQAPHELELFHPAAVTYIKLRGMAEEMGLTVWDQLLAPPVLPRFKDSPALAHLERGFQRRMRWNGAAGQVEEAVSIRAAASRRTEVEGVLREMLSLARDSGAKYGEMAVFMRNMSDYEPLIAPLFQDFGVPFFLDQKLNELHHPLVEFIRSALDIVRRRWRYEDVFRCVKTELLLPPDGSITRANMDELENYVLACGIHGYRWTDGRSWKGIPRLSLEGSEAVDEAMLARMEACRSAITGPLQAFEQRVKASRSGLELCRAVYLLLEDTGAARKLERMGAESLEQGRPEAAREHNQLWGAVLDLLDQIAEMMGKERMEFELFAGVLETGLAELKMGLVPPALDQVLVGTMDRTRVSGVKYAFLLGFNEGVVPAQFKEDGILSEGERLLLENAGMELAPGSSRKLLDERFLIYNALTTASRKLWISYATADDEGKALLPSEIIRQLQGMFPEGLDEKYLSGFPQGGEAADESASAEAVHMNFIGHPEQTLRMLMLQLRQWRQGVEIPGLWWDVYNWFAADRQADKALNKLAAADEQAEVPVKLQLERLLGSLFYRNEGIRLKQETSLRLYGGPTLRGSVSRMEKFVACSFSHFASYGLRLKERQLYKLQAPDIGQLFHAALSQMAQRLQDQGRSWGSMTAEECRREAGETVDRLSPLLQGEILMSSKRYSYISRKLKNIVGRASVILGEHSRRGSFEPVGLELDFGPGKELPPLRITLPNGCVMEVVGRIDRVDMAEGEQGILLRVIDYKSSQKDLKLHEVYYGLSLQMLTYLDVLLTYSEQWLGQAALPAGALYFHVHDPLLTSANGMNREQAEQELMKRFKMKGLLTADREVVSLMDTTLDKGYSSIVPVALKSDGSFYSSASVATPEQWGQLLSSVRSTISDIGTRITEGDVAIQPYRIQQETACTFCSFRPVCQFDEAVEGNGYNNLSKPGKDVIWDLLSRKGGEKL</sequence>
<dbReference type="Pfam" id="PF12705">
    <property type="entry name" value="PDDEXK_1"/>
    <property type="match status" value="1"/>
</dbReference>
<accession>A0A089LM88</accession>
<dbReference type="EC" id="3.1.-.-" evidence="14"/>
<keyword evidence="1 14" id="KW-0004">4Fe-4S</keyword>
<dbReference type="NCBIfam" id="TIGR02773">
    <property type="entry name" value="addB_Gpos"/>
    <property type="match status" value="1"/>
</dbReference>
<dbReference type="HOGENOM" id="CLU_007838_0_0_9"/>
<evidence type="ECO:0000256" key="5">
    <source>
        <dbReference type="ARBA" id="ARBA00022763"/>
    </source>
</evidence>
<keyword evidence="7 14" id="KW-0347">Helicase</keyword>
<evidence type="ECO:0000256" key="13">
    <source>
        <dbReference type="ARBA" id="ARBA00023204"/>
    </source>
</evidence>
<evidence type="ECO:0000259" key="16">
    <source>
        <dbReference type="Pfam" id="PF21445"/>
    </source>
</evidence>
<gene>
    <name evidence="14" type="primary">addB</name>
    <name evidence="17" type="ORF">PBOR_27545</name>
</gene>
<keyword evidence="10 14" id="KW-0408">Iron</keyword>
<dbReference type="PANTHER" id="PTHR30591">
    <property type="entry name" value="RECBCD ENZYME SUBUNIT RECC"/>
    <property type="match status" value="1"/>
</dbReference>
<dbReference type="Pfam" id="PF21445">
    <property type="entry name" value="ADDB_N"/>
    <property type="match status" value="1"/>
</dbReference>
<keyword evidence="4 14" id="KW-0547">Nucleotide-binding</keyword>
<dbReference type="GO" id="GO:0000724">
    <property type="term" value="P:double-strand break repair via homologous recombination"/>
    <property type="evidence" value="ECO:0007669"/>
    <property type="project" value="UniProtKB-UniRule"/>
</dbReference>
<evidence type="ECO:0000256" key="7">
    <source>
        <dbReference type="ARBA" id="ARBA00022806"/>
    </source>
</evidence>
<evidence type="ECO:0000256" key="9">
    <source>
        <dbReference type="ARBA" id="ARBA00022840"/>
    </source>
</evidence>
<keyword evidence="2 14" id="KW-0540">Nuclease</keyword>
<evidence type="ECO:0000256" key="6">
    <source>
        <dbReference type="ARBA" id="ARBA00022801"/>
    </source>
</evidence>